<dbReference type="AlphaFoldDB" id="G2YWK4"/>
<dbReference type="HOGENOM" id="CLU_3013989_0_0_1"/>
<evidence type="ECO:0000313" key="3">
    <source>
        <dbReference type="Proteomes" id="UP000008177"/>
    </source>
</evidence>
<feature type="region of interest" description="Disordered" evidence="1">
    <location>
        <begin position="19"/>
        <end position="56"/>
    </location>
</feature>
<sequence>MKPLLNLFGDYQHDLVVSSASGKAAKASASRLQKVNGPARAGFGSPHTRRMNRHPN</sequence>
<feature type="compositionally biased region" description="Low complexity" evidence="1">
    <location>
        <begin position="19"/>
        <end position="30"/>
    </location>
</feature>
<organism evidence="2 3">
    <name type="scientific">Botryotinia fuckeliana (strain T4)</name>
    <name type="common">Noble rot fungus</name>
    <name type="synonym">Botrytis cinerea</name>
    <dbReference type="NCBI Taxonomy" id="999810"/>
    <lineage>
        <taxon>Eukaryota</taxon>
        <taxon>Fungi</taxon>
        <taxon>Dikarya</taxon>
        <taxon>Ascomycota</taxon>
        <taxon>Pezizomycotina</taxon>
        <taxon>Leotiomycetes</taxon>
        <taxon>Helotiales</taxon>
        <taxon>Sclerotiniaceae</taxon>
        <taxon>Botrytis</taxon>
    </lineage>
</organism>
<dbReference type="Proteomes" id="UP000008177">
    <property type="component" value="Unplaced contigs"/>
</dbReference>
<proteinExistence type="predicted"/>
<gene>
    <name evidence="2" type="ORF">BofuT4_uP151340.1</name>
</gene>
<protein>
    <submittedName>
        <fullName evidence="2">Uncharacterized protein</fullName>
    </submittedName>
</protein>
<name>G2YWK4_BOTF4</name>
<accession>G2YWK4</accession>
<dbReference type="InParanoid" id="G2YWK4"/>
<evidence type="ECO:0000313" key="2">
    <source>
        <dbReference type="EMBL" id="CCD56002.1"/>
    </source>
</evidence>
<feature type="compositionally biased region" description="Basic residues" evidence="1">
    <location>
        <begin position="47"/>
        <end position="56"/>
    </location>
</feature>
<dbReference type="EMBL" id="FQ790358">
    <property type="protein sequence ID" value="CCD56002.1"/>
    <property type="molecule type" value="Genomic_DNA"/>
</dbReference>
<evidence type="ECO:0000256" key="1">
    <source>
        <dbReference type="SAM" id="MobiDB-lite"/>
    </source>
</evidence>
<reference evidence="3" key="1">
    <citation type="journal article" date="2011" name="PLoS Genet.">
        <title>Genomic analysis of the necrotrophic fungal pathogens Sclerotinia sclerotiorum and Botrytis cinerea.</title>
        <authorList>
            <person name="Amselem J."/>
            <person name="Cuomo C.A."/>
            <person name="van Kan J.A."/>
            <person name="Viaud M."/>
            <person name="Benito E.P."/>
            <person name="Couloux A."/>
            <person name="Coutinho P.M."/>
            <person name="de Vries R.P."/>
            <person name="Dyer P.S."/>
            <person name="Fillinger S."/>
            <person name="Fournier E."/>
            <person name="Gout L."/>
            <person name="Hahn M."/>
            <person name="Kohn L."/>
            <person name="Lapalu N."/>
            <person name="Plummer K.M."/>
            <person name="Pradier J.M."/>
            <person name="Quevillon E."/>
            <person name="Sharon A."/>
            <person name="Simon A."/>
            <person name="ten Have A."/>
            <person name="Tudzynski B."/>
            <person name="Tudzynski P."/>
            <person name="Wincker P."/>
            <person name="Andrew M."/>
            <person name="Anthouard V."/>
            <person name="Beever R.E."/>
            <person name="Beffa R."/>
            <person name="Benoit I."/>
            <person name="Bouzid O."/>
            <person name="Brault B."/>
            <person name="Chen Z."/>
            <person name="Choquer M."/>
            <person name="Collemare J."/>
            <person name="Cotton P."/>
            <person name="Danchin E.G."/>
            <person name="Da Silva C."/>
            <person name="Gautier A."/>
            <person name="Giraud C."/>
            <person name="Giraud T."/>
            <person name="Gonzalez C."/>
            <person name="Grossetete S."/>
            <person name="Guldener U."/>
            <person name="Henrissat B."/>
            <person name="Howlett B.J."/>
            <person name="Kodira C."/>
            <person name="Kretschmer M."/>
            <person name="Lappartient A."/>
            <person name="Leroch M."/>
            <person name="Levis C."/>
            <person name="Mauceli E."/>
            <person name="Neuveglise C."/>
            <person name="Oeser B."/>
            <person name="Pearson M."/>
            <person name="Poulain J."/>
            <person name="Poussereau N."/>
            <person name="Quesneville H."/>
            <person name="Rascle C."/>
            <person name="Schumacher J."/>
            <person name="Segurens B."/>
            <person name="Sexton A."/>
            <person name="Silva E."/>
            <person name="Sirven C."/>
            <person name="Soanes D.M."/>
            <person name="Talbot N.J."/>
            <person name="Templeton M."/>
            <person name="Yandava C."/>
            <person name="Yarden O."/>
            <person name="Zeng Q."/>
            <person name="Rollins J.A."/>
            <person name="Lebrun M.H."/>
            <person name="Dickman M."/>
        </authorList>
    </citation>
    <scope>NUCLEOTIDE SEQUENCE [LARGE SCALE GENOMIC DNA]</scope>
    <source>
        <strain evidence="3">T4</strain>
    </source>
</reference>